<dbReference type="GO" id="GO:0003964">
    <property type="term" value="F:RNA-directed DNA polymerase activity"/>
    <property type="evidence" value="ECO:0007669"/>
    <property type="project" value="UniProtKB-EC"/>
</dbReference>
<dbReference type="SUPFAM" id="SSF56672">
    <property type="entry name" value="DNA/RNA polymerases"/>
    <property type="match status" value="1"/>
</dbReference>
<dbReference type="PROSITE" id="PS50878">
    <property type="entry name" value="RT_POL"/>
    <property type="match status" value="1"/>
</dbReference>
<dbReference type="Bgee" id="ENSMODG00000045124">
    <property type="expression patterns" value="Expressed in extraembryonic membrane"/>
</dbReference>
<sequence length="1280" mass="150550">MNSPIKRRRIAEWIRIQNPTICCLQETHMRRVDTHKVRIKGWSKTFWASTDRKKAGVVIMISDKANAKIDLIKRDREGNYILLKGTLDNEEISLINMYAPNNIAPKFLMEKLGELKEEIDNKTILVGDLNQPLSNLDKSNQKINKKEVKEVNEILEKLELIDIWRKINRDKKEYTFFSEPHGTFTKIDHTLGHRNIAHKCKKAEIMNAAFSDHKAIKIMISNGTLKTKSKTNWKLNNMILQNRLAKEEIIETINNFIKENDNGETSFQTFWDAAKAVIRGKFISLKAHINKQGRAEINQLEMQLKKLESDQIKNPQQKTKLEILKIKGEINKIESDRTIDLINKTRSWYFEKTNKIDKVLVNLIKKRKEEKQIHSIKDEKGDSTSNEEEIKAIIRNYFAQLYGNKYTNLGEMDEYIQKYKLPRLTEEEIEFLNNPISEIEIHQAIKELPKKKSPGPDGFTCEFYQTFREQLTPILYKLFDIISKEGVLPNSFYDTNMVLIPKSGRSKTEKENYRPISLMNIDAKILNRILAKRLQQVIRRIIHHDQVGFIPGMQGWFNIRKTIHIIDHINKQTSKNHMIISIDAEKAFDKIQHPFLLKTLESIGIEGSFLKIINSIYLKPTANIICNGDKLDAFPIRSGVKQGCPLSPLLFDIVLETLAVAIREDKEIEGIRIGKEETKLSLFADDMMVYLKNPRDSTKKLIEIINNFSKVAGYKINPHKSSAFLYIKLIEIINNFSKVAGYKINPHKSSAFLYISNTAQQQELEREIPFKITLDKIKYLGIYLPRQTQELYEHNYKTLATQLKLDLNKWKNINCSWIGRANIIKMTILPKLIYLFSAIPIELPKYFFTDLEKTITKFIWKNKRSRISREIMKKNTYDGGLAVPDLKLYYKAAVIKTIWYWLRNRKEDQWNRLGESDLSKTVYDKPKDPSFWDKNPLFHKNCWENWKTVWERLGIDQHLTPYTKINSKWVSDLNIKKETISKLGKHRIVYMSDLWEGKGFKTKQDIERITKCKINNFDYIKLKSFCTNKTNITKIRRETTNWEKIFIETSDKGLITHIYKELNQLYTKSSHSPIDKWAREMDRQFSDKEIKTINKHMKKCSTSLIIREMQIKTTLRYHLTPSRLANITAKESNECWRGCGKVGTLIHCWWSCELIQPFWRAIWNYAQRATKEYLPFDPAIALLGLYPKEIMDTKTCTKIFIAALFVVAQNWKMRGCPSIGEWLNKLWYMLVMEYYCAKRNNKVEKFHGDWNNLQEVMQSERSRTRRTLYTETNTLWYHRT</sequence>
<dbReference type="Gene3D" id="3.60.10.10">
    <property type="entry name" value="Endonuclease/exonuclease/phosphatase"/>
    <property type="match status" value="1"/>
</dbReference>
<dbReference type="Ensembl" id="ENSMODT00000043620.2">
    <property type="protein sequence ID" value="ENSMODP00000040514.2"/>
    <property type="gene ID" value="ENSMODG00000045124.1"/>
</dbReference>
<dbReference type="AlphaFoldDB" id="K7E412"/>
<dbReference type="GeneTree" id="ENSGT00940000153064"/>
<dbReference type="HOGENOM" id="CLU_000680_9_3_1"/>
<protein>
    <recommendedName>
        <fullName evidence="1">RNA-directed DNA polymerase</fullName>
        <ecNumber evidence="1">2.7.7.49</ecNumber>
    </recommendedName>
</protein>
<dbReference type="EC" id="2.7.7.49" evidence="1"/>
<dbReference type="Pfam" id="PF00078">
    <property type="entry name" value="RVT_1"/>
    <property type="match status" value="1"/>
</dbReference>
<reference evidence="3 4" key="1">
    <citation type="journal article" date="2007" name="Nature">
        <title>Genome of the marsupial Monodelphis domestica reveals innovation in non-coding sequences.</title>
        <authorList>
            <person name="Mikkelsen T.S."/>
            <person name="Wakefield M.J."/>
            <person name="Aken B."/>
            <person name="Amemiya C.T."/>
            <person name="Chang J.L."/>
            <person name="Duke S."/>
            <person name="Garber M."/>
            <person name="Gentles A.J."/>
            <person name="Goodstadt L."/>
            <person name="Heger A."/>
            <person name="Jurka J."/>
            <person name="Kamal M."/>
            <person name="Mauceli E."/>
            <person name="Searle S.M."/>
            <person name="Sharpe T."/>
            <person name="Baker M.L."/>
            <person name="Batzer M.A."/>
            <person name="Benos P.V."/>
            <person name="Belov K."/>
            <person name="Clamp M."/>
            <person name="Cook A."/>
            <person name="Cuff J."/>
            <person name="Das R."/>
            <person name="Davidow L."/>
            <person name="Deakin J.E."/>
            <person name="Fazzari M.J."/>
            <person name="Glass J.L."/>
            <person name="Grabherr M."/>
            <person name="Greally J.M."/>
            <person name="Gu W."/>
            <person name="Hore T.A."/>
            <person name="Huttley G.A."/>
            <person name="Kleber M."/>
            <person name="Jirtle R.L."/>
            <person name="Koina E."/>
            <person name="Lee J.T."/>
            <person name="Mahony S."/>
            <person name="Marra M.A."/>
            <person name="Miller R.D."/>
            <person name="Nicholls R.D."/>
            <person name="Oda M."/>
            <person name="Papenfuss A.T."/>
            <person name="Parra Z.E."/>
            <person name="Pollock D.D."/>
            <person name="Ray D.A."/>
            <person name="Schein J.E."/>
            <person name="Speed T.P."/>
            <person name="Thompson K."/>
            <person name="VandeBerg J.L."/>
            <person name="Wade C.M."/>
            <person name="Walker J.A."/>
            <person name="Waters P.D."/>
            <person name="Webber C."/>
            <person name="Weidman J.R."/>
            <person name="Xie X."/>
            <person name="Zody M.C."/>
            <person name="Baldwin J."/>
            <person name="Abdouelleil A."/>
            <person name="Abdulkadir J."/>
            <person name="Abebe A."/>
            <person name="Abera B."/>
            <person name="Abreu J."/>
            <person name="Acer S.C."/>
            <person name="Aftuck L."/>
            <person name="Alexander A."/>
            <person name="An P."/>
            <person name="Anderson E."/>
            <person name="Anderson S."/>
            <person name="Arachi H."/>
            <person name="Azer M."/>
            <person name="Bachantsang P."/>
            <person name="Barry A."/>
            <person name="Bayul T."/>
            <person name="Berlin A."/>
            <person name="Bessette D."/>
            <person name="Bloom T."/>
            <person name="Bloom T."/>
            <person name="Boguslavskiy L."/>
            <person name="Bonnet C."/>
            <person name="Boukhgalter B."/>
            <person name="Bourzgui I."/>
            <person name="Brown A."/>
            <person name="Cahill P."/>
            <person name="Channer S."/>
            <person name="Cheshatsang Y."/>
            <person name="Chuda L."/>
            <person name="Citroen M."/>
            <person name="Collymore A."/>
            <person name="Cooke P."/>
            <person name="Costello M."/>
            <person name="D'Aco K."/>
            <person name="Daza R."/>
            <person name="De Haan G."/>
            <person name="DeGray S."/>
            <person name="DeMaso C."/>
            <person name="Dhargay N."/>
            <person name="Dooley K."/>
            <person name="Dooley E."/>
            <person name="Doricent M."/>
            <person name="Dorje P."/>
            <person name="Dorjee K."/>
            <person name="Dupes A."/>
            <person name="Elong R."/>
            <person name="Falk J."/>
            <person name="Farina A."/>
            <person name="Faro S."/>
            <person name="Ferguson D."/>
            <person name="Fisher S."/>
            <person name="Foley C.D."/>
            <person name="Franke A."/>
            <person name="Friedrich D."/>
            <person name="Gadbois L."/>
            <person name="Gearin G."/>
            <person name="Gearin C.R."/>
            <person name="Giannoukos G."/>
            <person name="Goode T."/>
            <person name="Graham J."/>
            <person name="Grandbois E."/>
            <person name="Grewal S."/>
            <person name="Gyaltsen K."/>
            <person name="Hafez N."/>
            <person name="Hagos B."/>
            <person name="Hall J."/>
            <person name="Henson C."/>
            <person name="Hollinger A."/>
            <person name="Honan T."/>
            <person name="Huard M.D."/>
            <person name="Hughes L."/>
            <person name="Hurhula B."/>
            <person name="Husby M.E."/>
            <person name="Kamat A."/>
            <person name="Kanga B."/>
            <person name="Kashin S."/>
            <person name="Khazanovich D."/>
            <person name="Kisner P."/>
            <person name="Lance K."/>
            <person name="Lara M."/>
            <person name="Lee W."/>
            <person name="Lennon N."/>
            <person name="Letendre F."/>
            <person name="LeVine R."/>
            <person name="Lipovsky A."/>
            <person name="Liu X."/>
            <person name="Liu J."/>
            <person name="Liu S."/>
            <person name="Lokyitsang T."/>
            <person name="Lokyitsang Y."/>
            <person name="Lubonja R."/>
            <person name="Lui A."/>
            <person name="MacDonald P."/>
            <person name="Magnisalis V."/>
            <person name="Maru K."/>
            <person name="Matthews C."/>
            <person name="McCusker W."/>
            <person name="McDonough S."/>
            <person name="Mehta T."/>
            <person name="Meldrim J."/>
            <person name="Meneus L."/>
            <person name="Mihai O."/>
            <person name="Mihalev A."/>
            <person name="Mihova T."/>
            <person name="Mittelman R."/>
            <person name="Mlenga V."/>
            <person name="Montmayeur A."/>
            <person name="Mulrain L."/>
            <person name="Navidi A."/>
            <person name="Naylor J."/>
            <person name="Negash T."/>
            <person name="Nguyen T."/>
            <person name="Nguyen N."/>
            <person name="Nicol R."/>
            <person name="Norbu C."/>
            <person name="Norbu N."/>
            <person name="Novod N."/>
            <person name="O'Neill B."/>
            <person name="Osman S."/>
            <person name="Markiewicz E."/>
            <person name="Oyono O.L."/>
            <person name="Patti C."/>
            <person name="Phunkhang P."/>
            <person name="Pierre F."/>
            <person name="Priest M."/>
            <person name="Raghuraman S."/>
            <person name="Rege F."/>
            <person name="Reyes R."/>
            <person name="Rise C."/>
            <person name="Rogov P."/>
            <person name="Ross K."/>
            <person name="Ryan E."/>
            <person name="Settipalli S."/>
            <person name="Shea T."/>
            <person name="Sherpa N."/>
            <person name="Shi L."/>
            <person name="Shih D."/>
            <person name="Sparrow T."/>
            <person name="Spaulding J."/>
            <person name="Stalker J."/>
            <person name="Stange-Thomann N."/>
            <person name="Stavropoulos S."/>
            <person name="Stone C."/>
            <person name="Strader C."/>
            <person name="Tesfaye S."/>
            <person name="Thomson T."/>
            <person name="Thoulutsang Y."/>
            <person name="Thoulutsang D."/>
            <person name="Topham K."/>
            <person name="Topping I."/>
            <person name="Tsamla T."/>
            <person name="Vassiliev H."/>
            <person name="Vo A."/>
            <person name="Wangchuk T."/>
            <person name="Wangdi T."/>
            <person name="Weiand M."/>
            <person name="Wilkinson J."/>
            <person name="Wilson A."/>
            <person name="Yadav S."/>
            <person name="Young G."/>
            <person name="Yu Q."/>
            <person name="Zembek L."/>
            <person name="Zhong D."/>
            <person name="Zimmer A."/>
            <person name="Zwirko Z."/>
            <person name="Jaffe D.B."/>
            <person name="Alvarez P."/>
            <person name="Brockman W."/>
            <person name="Butler J."/>
            <person name="Chin C."/>
            <person name="Gnerre S."/>
            <person name="MacCallum I."/>
            <person name="Graves J.A."/>
            <person name="Ponting C.P."/>
            <person name="Breen M."/>
            <person name="Samollow P.B."/>
            <person name="Lander E.S."/>
            <person name="Lindblad-Toh K."/>
        </authorList>
    </citation>
    <scope>NUCLEOTIDE SEQUENCE [LARGE SCALE GENOMIC DNA]</scope>
</reference>
<accession>K7E412</accession>
<dbReference type="Proteomes" id="UP000002280">
    <property type="component" value="Chromosome 1"/>
</dbReference>
<dbReference type="InParanoid" id="K7E412"/>
<dbReference type="CDD" id="cd01650">
    <property type="entry name" value="RT_nLTR_like"/>
    <property type="match status" value="1"/>
</dbReference>
<keyword evidence="4" id="KW-1185">Reference proteome</keyword>
<dbReference type="SUPFAM" id="SSF56219">
    <property type="entry name" value="DNase I-like"/>
    <property type="match status" value="1"/>
</dbReference>
<name>K7E412_MONDO</name>
<dbReference type="InterPro" id="IPR000477">
    <property type="entry name" value="RT_dom"/>
</dbReference>
<evidence type="ECO:0000313" key="4">
    <source>
        <dbReference type="Proteomes" id="UP000002280"/>
    </source>
</evidence>
<dbReference type="Pfam" id="PF03372">
    <property type="entry name" value="Exo_endo_phos"/>
    <property type="match status" value="1"/>
</dbReference>
<dbReference type="InterPro" id="IPR005135">
    <property type="entry name" value="Endo/exonuclease/phosphatase"/>
</dbReference>
<dbReference type="PANTHER" id="PTHR19446">
    <property type="entry name" value="REVERSE TRANSCRIPTASES"/>
    <property type="match status" value="1"/>
</dbReference>
<proteinExistence type="predicted"/>
<evidence type="ECO:0000259" key="2">
    <source>
        <dbReference type="PROSITE" id="PS50878"/>
    </source>
</evidence>
<organism evidence="3 4">
    <name type="scientific">Monodelphis domestica</name>
    <name type="common">Gray short-tailed opossum</name>
    <dbReference type="NCBI Taxonomy" id="13616"/>
    <lineage>
        <taxon>Eukaryota</taxon>
        <taxon>Metazoa</taxon>
        <taxon>Chordata</taxon>
        <taxon>Craniata</taxon>
        <taxon>Vertebrata</taxon>
        <taxon>Euteleostomi</taxon>
        <taxon>Mammalia</taxon>
        <taxon>Metatheria</taxon>
        <taxon>Didelphimorphia</taxon>
        <taxon>Didelphidae</taxon>
        <taxon>Monodelphis</taxon>
    </lineage>
</organism>
<evidence type="ECO:0000313" key="3">
    <source>
        <dbReference type="Ensembl" id="ENSMODP00000040514.2"/>
    </source>
</evidence>
<dbReference type="CDD" id="cd09076">
    <property type="entry name" value="L1-EN"/>
    <property type="match status" value="1"/>
</dbReference>
<evidence type="ECO:0000256" key="1">
    <source>
        <dbReference type="ARBA" id="ARBA00012493"/>
    </source>
</evidence>
<reference evidence="3" key="2">
    <citation type="submission" date="2025-08" db="UniProtKB">
        <authorList>
            <consortium name="Ensembl"/>
        </authorList>
    </citation>
    <scope>IDENTIFICATION</scope>
</reference>
<dbReference type="InterPro" id="IPR036691">
    <property type="entry name" value="Endo/exonu/phosph_ase_sf"/>
</dbReference>
<reference evidence="3" key="3">
    <citation type="submission" date="2025-09" db="UniProtKB">
        <authorList>
            <consortium name="Ensembl"/>
        </authorList>
    </citation>
    <scope>IDENTIFICATION</scope>
</reference>
<dbReference type="InterPro" id="IPR043502">
    <property type="entry name" value="DNA/RNA_pol_sf"/>
</dbReference>
<feature type="domain" description="Reverse transcriptase" evidence="2">
    <location>
        <begin position="481"/>
        <end position="744"/>
    </location>
</feature>